<dbReference type="GO" id="GO:0032542">
    <property type="term" value="F:sulfiredoxin activity"/>
    <property type="evidence" value="ECO:0007669"/>
    <property type="project" value="UniProtKB-EC"/>
</dbReference>
<evidence type="ECO:0000256" key="14">
    <source>
        <dbReference type="PIRNR" id="PIRNR017267"/>
    </source>
</evidence>
<evidence type="ECO:0000256" key="7">
    <source>
        <dbReference type="ARBA" id="ARBA00022840"/>
    </source>
</evidence>
<dbReference type="GO" id="GO:0005634">
    <property type="term" value="C:nucleus"/>
    <property type="evidence" value="ECO:0007669"/>
    <property type="project" value="UniProtKB-SubCell"/>
</dbReference>
<evidence type="ECO:0000256" key="5">
    <source>
        <dbReference type="ARBA" id="ARBA00022490"/>
    </source>
</evidence>
<evidence type="ECO:0000313" key="19">
    <source>
        <dbReference type="Proteomes" id="UP000182444"/>
    </source>
</evidence>
<keyword evidence="6 14" id="KW-0547">Nucleotide-binding</keyword>
<name>A0A1H6PXM8_YARLL</name>
<evidence type="ECO:0000256" key="10">
    <source>
        <dbReference type="ARBA" id="ARBA00023157"/>
    </source>
</evidence>
<evidence type="ECO:0000256" key="2">
    <source>
        <dbReference type="ARBA" id="ARBA00004496"/>
    </source>
</evidence>
<dbReference type="OrthoDB" id="10023328at2759"/>
<dbReference type="SUPFAM" id="SSF110849">
    <property type="entry name" value="ParB/Sulfiredoxin"/>
    <property type="match status" value="1"/>
</dbReference>
<dbReference type="GeneID" id="2910207"/>
<evidence type="ECO:0000313" key="18">
    <source>
        <dbReference type="EMBL" id="AOW04158.1"/>
    </source>
</evidence>
<dbReference type="CDD" id="cd16395">
    <property type="entry name" value="Srx"/>
    <property type="match status" value="1"/>
</dbReference>
<evidence type="ECO:0000256" key="6">
    <source>
        <dbReference type="ARBA" id="ARBA00022741"/>
    </source>
</evidence>
<dbReference type="VEuPathDB" id="FungiDB:YALI1_D20662g"/>
<dbReference type="EMBL" id="CP017556">
    <property type="protein sequence ID" value="AOW04158.1"/>
    <property type="molecule type" value="Genomic_DNA"/>
</dbReference>
<gene>
    <name evidence="18" type="ORF">YALI1_D20662g</name>
</gene>
<dbReference type="GO" id="GO:0034599">
    <property type="term" value="P:cellular response to oxidative stress"/>
    <property type="evidence" value="ECO:0007669"/>
    <property type="project" value="UniProtKB-ARBA"/>
</dbReference>
<dbReference type="InterPro" id="IPR016692">
    <property type="entry name" value="Sulfiredoxin"/>
</dbReference>
<keyword evidence="8 14" id="KW-0049">Antioxidant</keyword>
<dbReference type="RefSeq" id="XP_502908.2">
    <property type="nucleotide sequence ID" value="XM_502908.3"/>
</dbReference>
<dbReference type="Gene3D" id="3.90.1530.10">
    <property type="entry name" value="Conserved hypothetical protein from pyrococcus furiosus pfu- 392566-001, ParB domain"/>
    <property type="match status" value="1"/>
</dbReference>
<dbReference type="PIRSF" id="PIRSF017267">
    <property type="entry name" value="Sulfiredoxin"/>
    <property type="match status" value="1"/>
</dbReference>
<dbReference type="PANTHER" id="PTHR21348">
    <property type="match status" value="1"/>
</dbReference>
<dbReference type="KEGG" id="yli:2910207"/>
<evidence type="ECO:0000256" key="9">
    <source>
        <dbReference type="ARBA" id="ARBA00023002"/>
    </source>
</evidence>
<reference evidence="18 19" key="1">
    <citation type="journal article" date="2016" name="PLoS ONE">
        <title>Sequence Assembly of Yarrowia lipolytica Strain W29/CLIB89 Shows Transposable Element Diversity.</title>
        <authorList>
            <person name="Magnan C."/>
            <person name="Yu J."/>
            <person name="Chang I."/>
            <person name="Jahn E."/>
            <person name="Kanomata Y."/>
            <person name="Wu J."/>
            <person name="Zeller M."/>
            <person name="Oakes M."/>
            <person name="Baldi P."/>
            <person name="Sandmeyer S."/>
        </authorList>
    </citation>
    <scope>NUCLEOTIDE SEQUENCE [LARGE SCALE GENOMIC DNA]</scope>
    <source>
        <strain evidence="19">CLIB89(W29)</strain>
    </source>
</reference>
<feature type="disulfide bond" description="Interchain" evidence="16">
    <location>
        <position position="75"/>
    </location>
</feature>
<organism evidence="18 19">
    <name type="scientific">Yarrowia lipolytica</name>
    <name type="common">Candida lipolytica</name>
    <dbReference type="NCBI Taxonomy" id="4952"/>
    <lineage>
        <taxon>Eukaryota</taxon>
        <taxon>Fungi</taxon>
        <taxon>Dikarya</taxon>
        <taxon>Ascomycota</taxon>
        <taxon>Saccharomycotina</taxon>
        <taxon>Dipodascomycetes</taxon>
        <taxon>Dipodascales</taxon>
        <taxon>Dipodascales incertae sedis</taxon>
        <taxon>Yarrowia</taxon>
    </lineage>
</organism>
<evidence type="ECO:0000256" key="13">
    <source>
        <dbReference type="ARBA" id="ARBA00070917"/>
    </source>
</evidence>
<evidence type="ECO:0000256" key="16">
    <source>
        <dbReference type="PIRSR" id="PIRSR017267-2"/>
    </source>
</evidence>
<comment type="subcellular location">
    <subcellularLocation>
        <location evidence="2">Cytoplasm</location>
    </subcellularLocation>
    <subcellularLocation>
        <location evidence="1">Nucleus</location>
    </subcellularLocation>
</comment>
<accession>A0A1H6PXM8</accession>
<dbReference type="FunFam" id="3.90.1530.10:FF:000005">
    <property type="entry name" value="Sulfiredoxin"/>
    <property type="match status" value="1"/>
</dbReference>
<sequence length="116" mass="13228">MSMQTTLAKTEYLPLKEISRPIPPVLDEEKISKMIETLKAHEHKSSESDESALPPPDVLVIRRNGKTHYFAFGGCHRFQAYDRLNTDKILCRLIPCTVDQLKLYLGSSAETLLERI</sequence>
<dbReference type="EC" id="1.8.98.2" evidence="4 14"/>
<evidence type="ECO:0000259" key="17">
    <source>
        <dbReference type="SMART" id="SM00470"/>
    </source>
</evidence>
<evidence type="ECO:0000256" key="12">
    <source>
        <dbReference type="ARBA" id="ARBA00047514"/>
    </source>
</evidence>
<keyword evidence="9 14" id="KW-0560">Oxidoreductase</keyword>
<evidence type="ECO:0000256" key="3">
    <source>
        <dbReference type="ARBA" id="ARBA00009609"/>
    </source>
</evidence>
<evidence type="ECO:0000256" key="4">
    <source>
        <dbReference type="ARBA" id="ARBA00013055"/>
    </source>
</evidence>
<comment type="catalytic activity">
    <reaction evidence="12 14">
        <text>S-hydroxy-S-oxy-L-cysteinyl-[peroxiredoxin] + [protein]-dithiol + ATP = S-hydroxy-L-cysteinyl-[peroxiredoxin] + [protein]-disulfide + ADP + phosphate</text>
        <dbReference type="Rhea" id="RHEA:17545"/>
        <dbReference type="Rhea" id="RHEA-COMP:10593"/>
        <dbReference type="Rhea" id="RHEA-COMP:10594"/>
        <dbReference type="Rhea" id="RHEA-COMP:13681"/>
        <dbReference type="Rhea" id="RHEA-COMP:17976"/>
        <dbReference type="ChEBI" id="CHEBI:29950"/>
        <dbReference type="ChEBI" id="CHEBI:30616"/>
        <dbReference type="ChEBI" id="CHEBI:43474"/>
        <dbReference type="ChEBI" id="CHEBI:50058"/>
        <dbReference type="ChEBI" id="CHEBI:61973"/>
        <dbReference type="ChEBI" id="CHEBI:61974"/>
        <dbReference type="ChEBI" id="CHEBI:456216"/>
        <dbReference type="EC" id="1.8.98.2"/>
    </reaction>
</comment>
<evidence type="ECO:0000256" key="8">
    <source>
        <dbReference type="ARBA" id="ARBA00022862"/>
    </source>
</evidence>
<evidence type="ECO:0000256" key="1">
    <source>
        <dbReference type="ARBA" id="ARBA00004123"/>
    </source>
</evidence>
<dbReference type="eggNOG" id="KOG3388">
    <property type="taxonomic scope" value="Eukaryota"/>
</dbReference>
<evidence type="ECO:0000256" key="11">
    <source>
        <dbReference type="ARBA" id="ARBA00023242"/>
    </source>
</evidence>
<dbReference type="Proteomes" id="UP000182444">
    <property type="component" value="Chromosome 1D"/>
</dbReference>
<dbReference type="SMART" id="SM00470">
    <property type="entry name" value="ParB"/>
    <property type="match status" value="1"/>
</dbReference>
<comment type="similarity">
    <text evidence="3 14">Belongs to the sulfiredoxin family.</text>
</comment>
<dbReference type="InterPro" id="IPR036086">
    <property type="entry name" value="ParB/Sulfiredoxin_sf"/>
</dbReference>
<dbReference type="GO" id="GO:0005737">
    <property type="term" value="C:cytoplasm"/>
    <property type="evidence" value="ECO:0007669"/>
    <property type="project" value="UniProtKB-SubCell"/>
</dbReference>
<keyword evidence="7 14" id="KW-0067">ATP-binding</keyword>
<dbReference type="PANTHER" id="PTHR21348:SF2">
    <property type="entry name" value="SULFIREDOXIN-1"/>
    <property type="match status" value="1"/>
</dbReference>
<dbReference type="VEuPathDB" id="FungiDB:YALI0_D16709g"/>
<dbReference type="InterPro" id="IPR003115">
    <property type="entry name" value="ParB_N"/>
</dbReference>
<keyword evidence="11" id="KW-0539">Nucleus</keyword>
<dbReference type="AlphaFoldDB" id="A0A1H6PXM8"/>
<keyword evidence="10 16" id="KW-1015">Disulfide bond</keyword>
<dbReference type="GO" id="GO:0005524">
    <property type="term" value="F:ATP binding"/>
    <property type="evidence" value="ECO:0007669"/>
    <property type="project" value="UniProtKB-KW"/>
</dbReference>
<dbReference type="Pfam" id="PF02195">
    <property type="entry name" value="ParB_N"/>
    <property type="match status" value="1"/>
</dbReference>
<proteinExistence type="inferred from homology"/>
<evidence type="ECO:0000256" key="15">
    <source>
        <dbReference type="PIRSR" id="PIRSR017267-1"/>
    </source>
</evidence>
<feature type="domain" description="ParB-like N-terminal" evidence="17">
    <location>
        <begin position="11"/>
        <end position="112"/>
    </location>
</feature>
<protein>
    <recommendedName>
        <fullName evidence="13 14">Sulfiredoxin</fullName>
        <ecNumber evidence="4 14">1.8.98.2</ecNumber>
    </recommendedName>
</protein>
<feature type="binding site" evidence="15">
    <location>
        <begin position="74"/>
        <end position="77"/>
    </location>
    <ligand>
        <name>ATP</name>
        <dbReference type="ChEBI" id="CHEBI:30616"/>
    </ligand>
</feature>
<keyword evidence="5" id="KW-0963">Cytoplasm</keyword>